<dbReference type="PANTHER" id="PTHR30373">
    <property type="entry name" value="UPF0603 PROTEIN YGCG"/>
    <property type="match status" value="1"/>
</dbReference>
<evidence type="ECO:0000313" key="6">
    <source>
        <dbReference type="Proteomes" id="UP001269400"/>
    </source>
</evidence>
<feature type="signal peptide" evidence="3">
    <location>
        <begin position="1"/>
        <end position="23"/>
    </location>
</feature>
<keyword evidence="3" id="KW-0732">Signal</keyword>
<dbReference type="EMBL" id="JAPTGD010000001">
    <property type="protein sequence ID" value="MDU9691734.1"/>
    <property type="molecule type" value="Genomic_DNA"/>
</dbReference>
<dbReference type="Pfam" id="PF04536">
    <property type="entry name" value="TPM_phosphatase"/>
    <property type="match status" value="1"/>
</dbReference>
<feature type="chain" id="PRO_5043579129" evidence="3">
    <location>
        <begin position="24"/>
        <end position="260"/>
    </location>
</feature>
<dbReference type="InterPro" id="IPR007621">
    <property type="entry name" value="TPM_dom"/>
</dbReference>
<evidence type="ECO:0000259" key="4">
    <source>
        <dbReference type="Pfam" id="PF04536"/>
    </source>
</evidence>
<accession>A0AAX6N8B8</accession>
<keyword evidence="2" id="KW-1133">Transmembrane helix</keyword>
<keyword evidence="2" id="KW-0472">Membrane</keyword>
<gene>
    <name evidence="5" type="ORF">O0Q50_11200</name>
</gene>
<dbReference type="AlphaFoldDB" id="A0AAX6N8B8"/>
<evidence type="ECO:0000256" key="3">
    <source>
        <dbReference type="SAM" id="SignalP"/>
    </source>
</evidence>
<reference evidence="5" key="1">
    <citation type="journal article" date="2022" name="J Environ Chem Eng">
        <title>Biodegradation of petroleum oil using a constructed nonpathogenic and heavy metal-tolerant bacterial consortium isolated from marine sponges.</title>
        <authorList>
            <person name="Dechsakulwatana C."/>
            <person name="Rungsihiranrut A."/>
            <person name="Muangchinda C."/>
            <person name="Ningthoujam R."/>
            <person name="Klankeo P."/>
            <person name="Pinyakong O."/>
        </authorList>
    </citation>
    <scope>NUCLEOTIDE SEQUENCE</scope>
    <source>
        <strain evidence="5">TL01-2</strain>
    </source>
</reference>
<dbReference type="Gene3D" id="3.10.310.50">
    <property type="match status" value="1"/>
</dbReference>
<evidence type="ECO:0000256" key="2">
    <source>
        <dbReference type="SAM" id="Phobius"/>
    </source>
</evidence>
<feature type="transmembrane region" description="Helical" evidence="2">
    <location>
        <begin position="191"/>
        <end position="211"/>
    </location>
</feature>
<name>A0AAX6N8B8_PRIAR</name>
<feature type="region of interest" description="Disordered" evidence="1">
    <location>
        <begin position="234"/>
        <end position="260"/>
    </location>
</feature>
<evidence type="ECO:0000256" key="1">
    <source>
        <dbReference type="SAM" id="MobiDB-lite"/>
    </source>
</evidence>
<dbReference type="Proteomes" id="UP001269400">
    <property type="component" value="Unassembled WGS sequence"/>
</dbReference>
<protein>
    <submittedName>
        <fullName evidence="5">TPM domain-containing protein</fullName>
    </submittedName>
</protein>
<dbReference type="RefSeq" id="WP_316910188.1">
    <property type="nucleotide sequence ID" value="NZ_JAPTGD010000001.1"/>
</dbReference>
<dbReference type="PANTHER" id="PTHR30373:SF2">
    <property type="entry name" value="UPF0603 PROTEIN YGCG"/>
    <property type="match status" value="1"/>
</dbReference>
<comment type="caution">
    <text evidence="5">The sequence shown here is derived from an EMBL/GenBank/DDBJ whole genome shotgun (WGS) entry which is preliminary data.</text>
</comment>
<organism evidence="5 6">
    <name type="scientific">Priestia aryabhattai</name>
    <name type="common">Bacillus aryabhattai</name>
    <dbReference type="NCBI Taxonomy" id="412384"/>
    <lineage>
        <taxon>Bacteria</taxon>
        <taxon>Bacillati</taxon>
        <taxon>Bacillota</taxon>
        <taxon>Bacilli</taxon>
        <taxon>Bacillales</taxon>
        <taxon>Bacillaceae</taxon>
        <taxon>Priestia</taxon>
    </lineage>
</organism>
<feature type="domain" description="TPM" evidence="4">
    <location>
        <begin position="36"/>
        <end position="159"/>
    </location>
</feature>
<proteinExistence type="predicted"/>
<sequence length="260" mass="27575">MKFLASFALLLSLLCNTASVAFAAPDIPNPVGDIYVQDFAHLLNDQEKAEINQMGRKLDDETKAQVAILTVNSLGDSDVEEYANEGFRKYKLGDKKLNNGVLILLAKKERKIRIEVGYGLEGAITDIKSGEIIDSYAIPNLKNGKYDTAIESTYKAVYNQVVKEYDLGKDFEQKVPKADPPSDSGVHFTTLQTLLIAAVIVGLLILDFVFFKGAITQFLLNFLVMFGGRGGGGGGGGGSGSGPRGGGGGSSGGGGASRGW</sequence>
<reference evidence="5" key="2">
    <citation type="submission" date="2022-12" db="EMBL/GenBank/DDBJ databases">
        <authorList>
            <person name="Dechsakulwatana C."/>
            <person name="Rungsihiranrut A."/>
            <person name="Muangchinda C."/>
            <person name="Ningthoujam R."/>
            <person name="Klankeo P."/>
            <person name="Pinyakong O."/>
        </authorList>
    </citation>
    <scope>NUCLEOTIDE SEQUENCE</scope>
    <source>
        <strain evidence="5">TL01-2</strain>
    </source>
</reference>
<evidence type="ECO:0000313" key="5">
    <source>
        <dbReference type="EMBL" id="MDU9691734.1"/>
    </source>
</evidence>
<keyword evidence="2" id="KW-0812">Transmembrane</keyword>